<comment type="subcellular location">
    <subcellularLocation>
        <location evidence="1">Membrane</location>
        <topology evidence="1">Multi-pass membrane protein</topology>
    </subcellularLocation>
</comment>
<protein>
    <submittedName>
        <fullName evidence="9">DUF914-domain-containing protein</fullName>
    </submittedName>
</protein>
<evidence type="ECO:0000256" key="1">
    <source>
        <dbReference type="ARBA" id="ARBA00004141"/>
    </source>
</evidence>
<comment type="similarity">
    <text evidence="2">Belongs to the SLC35F solute transporter family.</text>
</comment>
<feature type="transmembrane region" description="Helical" evidence="8">
    <location>
        <begin position="79"/>
        <end position="99"/>
    </location>
</feature>
<keyword evidence="10" id="KW-1185">Reference proteome</keyword>
<evidence type="ECO:0000256" key="4">
    <source>
        <dbReference type="ARBA" id="ARBA00022692"/>
    </source>
</evidence>
<accession>A0A1B7N1P9</accession>
<dbReference type="GO" id="GO:0016020">
    <property type="term" value="C:membrane"/>
    <property type="evidence" value="ECO:0007669"/>
    <property type="project" value="UniProtKB-SubCell"/>
</dbReference>
<evidence type="ECO:0000256" key="7">
    <source>
        <dbReference type="SAM" id="MobiDB-lite"/>
    </source>
</evidence>
<dbReference type="STRING" id="1314800.A0A1B7N1P9"/>
<feature type="transmembrane region" description="Helical" evidence="8">
    <location>
        <begin position="316"/>
        <end position="334"/>
    </location>
</feature>
<keyword evidence="6 8" id="KW-0472">Membrane</keyword>
<gene>
    <name evidence="9" type="ORF">K503DRAFT_770163</name>
</gene>
<organism evidence="9 10">
    <name type="scientific">Rhizopogon vinicolor AM-OR11-026</name>
    <dbReference type="NCBI Taxonomy" id="1314800"/>
    <lineage>
        <taxon>Eukaryota</taxon>
        <taxon>Fungi</taxon>
        <taxon>Dikarya</taxon>
        <taxon>Basidiomycota</taxon>
        <taxon>Agaricomycotina</taxon>
        <taxon>Agaricomycetes</taxon>
        <taxon>Agaricomycetidae</taxon>
        <taxon>Boletales</taxon>
        <taxon>Suillineae</taxon>
        <taxon>Rhizopogonaceae</taxon>
        <taxon>Rhizopogon</taxon>
    </lineage>
</organism>
<evidence type="ECO:0000256" key="3">
    <source>
        <dbReference type="ARBA" id="ARBA00022448"/>
    </source>
</evidence>
<feature type="transmembrane region" description="Helical" evidence="8">
    <location>
        <begin position="260"/>
        <end position="284"/>
    </location>
</feature>
<feature type="transmembrane region" description="Helical" evidence="8">
    <location>
        <begin position="42"/>
        <end position="67"/>
    </location>
</feature>
<feature type="transmembrane region" description="Helical" evidence="8">
    <location>
        <begin position="164"/>
        <end position="187"/>
    </location>
</feature>
<feature type="region of interest" description="Disordered" evidence="7">
    <location>
        <begin position="359"/>
        <end position="386"/>
    </location>
</feature>
<evidence type="ECO:0000313" key="10">
    <source>
        <dbReference type="Proteomes" id="UP000092154"/>
    </source>
</evidence>
<evidence type="ECO:0000256" key="2">
    <source>
        <dbReference type="ARBA" id="ARBA00007863"/>
    </source>
</evidence>
<name>A0A1B7N1P9_9AGAM</name>
<keyword evidence="3" id="KW-0813">Transport</keyword>
<dbReference type="InParanoid" id="A0A1B7N1P9"/>
<proteinExistence type="inferred from homology"/>
<keyword evidence="4 8" id="KW-0812">Transmembrane</keyword>
<feature type="compositionally biased region" description="Basic and acidic residues" evidence="7">
    <location>
        <begin position="374"/>
        <end position="386"/>
    </location>
</feature>
<evidence type="ECO:0000256" key="5">
    <source>
        <dbReference type="ARBA" id="ARBA00022989"/>
    </source>
</evidence>
<dbReference type="AlphaFoldDB" id="A0A1B7N1P9"/>
<keyword evidence="5 8" id="KW-1133">Transmembrane helix</keyword>
<reference evidence="9 10" key="1">
    <citation type="submission" date="2016-06" db="EMBL/GenBank/DDBJ databases">
        <title>Comparative genomics of the ectomycorrhizal sister species Rhizopogon vinicolor and Rhizopogon vesiculosus (Basidiomycota: Boletales) reveals a divergence of the mating type B locus.</title>
        <authorList>
            <consortium name="DOE Joint Genome Institute"/>
            <person name="Mujic A.B."/>
            <person name="Kuo A."/>
            <person name="Tritt A."/>
            <person name="Lipzen A."/>
            <person name="Chen C."/>
            <person name="Johnson J."/>
            <person name="Sharma A."/>
            <person name="Barry K."/>
            <person name="Grigoriev I.V."/>
            <person name="Spatafora J.W."/>
        </authorList>
    </citation>
    <scope>NUCLEOTIDE SEQUENCE [LARGE SCALE GENOMIC DNA]</scope>
    <source>
        <strain evidence="9 10">AM-OR11-026</strain>
    </source>
</reference>
<evidence type="ECO:0000256" key="8">
    <source>
        <dbReference type="SAM" id="Phobius"/>
    </source>
</evidence>
<feature type="transmembrane region" description="Helical" evidence="8">
    <location>
        <begin position="140"/>
        <end position="158"/>
    </location>
</feature>
<dbReference type="GO" id="GO:0022857">
    <property type="term" value="F:transmembrane transporter activity"/>
    <property type="evidence" value="ECO:0007669"/>
    <property type="project" value="InterPro"/>
</dbReference>
<dbReference type="PANTHER" id="PTHR14233">
    <property type="entry name" value="DUF914-RELATED"/>
    <property type="match status" value="1"/>
</dbReference>
<dbReference type="FunCoup" id="A0A1B7N1P9">
    <property type="interactions" value="139"/>
</dbReference>
<evidence type="ECO:0000256" key="6">
    <source>
        <dbReference type="ARBA" id="ARBA00023136"/>
    </source>
</evidence>
<feature type="transmembrane region" description="Helical" evidence="8">
    <location>
        <begin position="229"/>
        <end position="248"/>
    </location>
</feature>
<dbReference type="InterPro" id="IPR052221">
    <property type="entry name" value="SLC35F_Transporter"/>
</dbReference>
<dbReference type="OrthoDB" id="429955at2759"/>
<feature type="transmembrane region" description="Helical" evidence="8">
    <location>
        <begin position="290"/>
        <end position="309"/>
    </location>
</feature>
<sequence>MVLSSPKVIPSVTTHLPLSYASPWAFVESLYARFLSIWTRSFTLSLIGGQLLSMCLTCSSVMTTELVQRNWVLPSTQTFFTYLSLFIIFTPYTIHRYGIRGWGKLVFRDGWKYFLFAAADVQGNFLAVKAYGYTDLLSCMLLDAWSIPVCLFICWIYMRTRYHWTQILGVSICIGGLGILVASDVLSGRDDHAENRGKGDAFILVAATIFGIVNATEEFFVRHSPLYEVVGQIGMWGVLINGIQALSLERRDMALASWNGATIGLLAGYTASIVIVYSLAPLLFRMASSSYFNIALLTSDFYGLLFGLLHFHYTPFWSYFPAFAVVILGLVIYFCHATPEEQGEWNVQIPTYVMKTTRGGDENANADQTVTSFSDHERYERPDEFS</sequence>
<feature type="transmembrane region" description="Helical" evidence="8">
    <location>
        <begin position="199"/>
        <end position="217"/>
    </location>
</feature>
<dbReference type="InterPro" id="IPR009262">
    <property type="entry name" value="SLC35_F1/F2/F6"/>
</dbReference>
<dbReference type="Pfam" id="PF06027">
    <property type="entry name" value="SLC35F"/>
    <property type="match status" value="1"/>
</dbReference>
<dbReference type="PANTHER" id="PTHR14233:SF4">
    <property type="entry name" value="SOLUTE CARRIER FAMILY 35 MEMBER F2"/>
    <property type="match status" value="1"/>
</dbReference>
<dbReference type="EMBL" id="KV448279">
    <property type="protein sequence ID" value="OAX38741.1"/>
    <property type="molecule type" value="Genomic_DNA"/>
</dbReference>
<dbReference type="Proteomes" id="UP000092154">
    <property type="component" value="Unassembled WGS sequence"/>
</dbReference>
<evidence type="ECO:0000313" key="9">
    <source>
        <dbReference type="EMBL" id="OAX38741.1"/>
    </source>
</evidence>